<sequence length="187" mass="20937">MYLIPLSLLSTAYIMNGETNSDAEFAYGAGHINPRAATDPGLIYDAREVEYVKFLFGQGYRTKQLRLVTGDNNSCSKDRQSTVWDLNYPSFTLSAQSGQSVTRVFHRTVTNVGKAKSTYHAIVEAPNWLKIQVRPEVLSFKSLGEKKSFVVTVTAKMGYSLLSGSLTWEDSEYLHHVRSPIVAHFFS</sequence>
<comment type="similarity">
    <text evidence="2">Belongs to the peptidase S8 family.</text>
</comment>
<gene>
    <name evidence="5" type="ORF">RCOM_1482990</name>
</gene>
<dbReference type="InterPro" id="IPR036852">
    <property type="entry name" value="Peptidase_S8/S53_dom_sf"/>
</dbReference>
<dbReference type="Gene3D" id="2.60.40.2310">
    <property type="match status" value="1"/>
</dbReference>
<evidence type="ECO:0000313" key="5">
    <source>
        <dbReference type="EMBL" id="EEF38177.1"/>
    </source>
</evidence>
<evidence type="ECO:0000256" key="1">
    <source>
        <dbReference type="ARBA" id="ARBA00004613"/>
    </source>
</evidence>
<dbReference type="Pfam" id="PF17766">
    <property type="entry name" value="fn3_6"/>
    <property type="match status" value="1"/>
</dbReference>
<dbReference type="eggNOG" id="ENOG502QRA7">
    <property type="taxonomic scope" value="Eukaryota"/>
</dbReference>
<dbReference type="AlphaFoldDB" id="B9SE34"/>
<dbReference type="InterPro" id="IPR041469">
    <property type="entry name" value="Subtilisin-like_FN3"/>
</dbReference>
<dbReference type="Proteomes" id="UP000008311">
    <property type="component" value="Unassembled WGS sequence"/>
</dbReference>
<dbReference type="InterPro" id="IPR045051">
    <property type="entry name" value="SBT"/>
</dbReference>
<keyword evidence="3" id="KW-0732">Signal</keyword>
<dbReference type="GO" id="GO:0004252">
    <property type="term" value="F:serine-type endopeptidase activity"/>
    <property type="evidence" value="ECO:0007669"/>
    <property type="project" value="InterPro"/>
</dbReference>
<keyword evidence="6" id="KW-1185">Reference proteome</keyword>
<accession>B9SE34</accession>
<dbReference type="GO" id="GO:0006508">
    <property type="term" value="P:proteolysis"/>
    <property type="evidence" value="ECO:0007669"/>
    <property type="project" value="InterPro"/>
</dbReference>
<evidence type="ECO:0000256" key="2">
    <source>
        <dbReference type="ARBA" id="ARBA00011073"/>
    </source>
</evidence>
<protein>
    <recommendedName>
        <fullName evidence="4">Subtilisin-like protease fibronectin type-III domain-containing protein</fullName>
    </recommendedName>
</protein>
<reference evidence="6" key="1">
    <citation type="journal article" date="2010" name="Nat. Biotechnol.">
        <title>Draft genome sequence of the oilseed species Ricinus communis.</title>
        <authorList>
            <person name="Chan A.P."/>
            <person name="Crabtree J."/>
            <person name="Zhao Q."/>
            <person name="Lorenzi H."/>
            <person name="Orvis J."/>
            <person name="Puiu D."/>
            <person name="Melake-Berhan A."/>
            <person name="Jones K.M."/>
            <person name="Redman J."/>
            <person name="Chen G."/>
            <person name="Cahoon E.B."/>
            <person name="Gedil M."/>
            <person name="Stanke M."/>
            <person name="Haas B.J."/>
            <person name="Wortman J.R."/>
            <person name="Fraser-Liggett C.M."/>
            <person name="Ravel J."/>
            <person name="Rabinowicz P.D."/>
        </authorList>
    </citation>
    <scope>NUCLEOTIDE SEQUENCE [LARGE SCALE GENOMIC DNA]</scope>
    <source>
        <strain evidence="6">cv. Hale</strain>
    </source>
</reference>
<dbReference type="Gene3D" id="3.40.50.200">
    <property type="entry name" value="Peptidase S8/S53 domain"/>
    <property type="match status" value="1"/>
</dbReference>
<evidence type="ECO:0000256" key="3">
    <source>
        <dbReference type="ARBA" id="ARBA00022729"/>
    </source>
</evidence>
<organism evidence="5 6">
    <name type="scientific">Ricinus communis</name>
    <name type="common">Castor bean</name>
    <dbReference type="NCBI Taxonomy" id="3988"/>
    <lineage>
        <taxon>Eukaryota</taxon>
        <taxon>Viridiplantae</taxon>
        <taxon>Streptophyta</taxon>
        <taxon>Embryophyta</taxon>
        <taxon>Tracheophyta</taxon>
        <taxon>Spermatophyta</taxon>
        <taxon>Magnoliopsida</taxon>
        <taxon>eudicotyledons</taxon>
        <taxon>Gunneridae</taxon>
        <taxon>Pentapetalae</taxon>
        <taxon>rosids</taxon>
        <taxon>fabids</taxon>
        <taxon>Malpighiales</taxon>
        <taxon>Euphorbiaceae</taxon>
        <taxon>Acalyphoideae</taxon>
        <taxon>Acalypheae</taxon>
        <taxon>Ricinus</taxon>
    </lineage>
</organism>
<comment type="subcellular location">
    <subcellularLocation>
        <location evidence="1">Secreted</location>
    </subcellularLocation>
</comment>
<proteinExistence type="inferred from homology"/>
<feature type="domain" description="Subtilisin-like protease fibronectin type-III" evidence="4">
    <location>
        <begin position="85"/>
        <end position="182"/>
    </location>
</feature>
<dbReference type="InParanoid" id="B9SE34"/>
<dbReference type="STRING" id="3988.B9SE34"/>
<dbReference type="GO" id="GO:0005576">
    <property type="term" value="C:extracellular region"/>
    <property type="evidence" value="ECO:0007669"/>
    <property type="project" value="UniProtKB-SubCell"/>
</dbReference>
<dbReference type="PANTHER" id="PTHR10795">
    <property type="entry name" value="PROPROTEIN CONVERTASE SUBTILISIN/KEXIN"/>
    <property type="match status" value="1"/>
</dbReference>
<dbReference type="EMBL" id="EQ973933">
    <property type="protein sequence ID" value="EEF38177.1"/>
    <property type="molecule type" value="Genomic_DNA"/>
</dbReference>
<evidence type="ECO:0000313" key="6">
    <source>
        <dbReference type="Proteomes" id="UP000008311"/>
    </source>
</evidence>
<evidence type="ECO:0000259" key="4">
    <source>
        <dbReference type="Pfam" id="PF17766"/>
    </source>
</evidence>
<name>B9SE34_RICCO</name>